<accession>A0AAV4PPR2</accession>
<protein>
    <submittedName>
        <fullName evidence="1">Uncharacterized protein</fullName>
    </submittedName>
</protein>
<dbReference type="Proteomes" id="UP001054945">
    <property type="component" value="Unassembled WGS sequence"/>
</dbReference>
<keyword evidence="2" id="KW-1185">Reference proteome</keyword>
<reference evidence="1 2" key="1">
    <citation type="submission" date="2021-06" db="EMBL/GenBank/DDBJ databases">
        <title>Caerostris extrusa draft genome.</title>
        <authorList>
            <person name="Kono N."/>
            <person name="Arakawa K."/>
        </authorList>
    </citation>
    <scope>NUCLEOTIDE SEQUENCE [LARGE SCALE GENOMIC DNA]</scope>
</reference>
<name>A0AAV4PPR2_CAEEX</name>
<evidence type="ECO:0000313" key="1">
    <source>
        <dbReference type="EMBL" id="GIX98935.1"/>
    </source>
</evidence>
<comment type="caution">
    <text evidence="1">The sequence shown here is derived from an EMBL/GenBank/DDBJ whole genome shotgun (WGS) entry which is preliminary data.</text>
</comment>
<proteinExistence type="predicted"/>
<gene>
    <name evidence="1" type="ORF">CEXT_514371</name>
</gene>
<dbReference type="AlphaFoldDB" id="A0AAV4PPR2"/>
<sequence length="138" mass="15590">MKVRKLFAESVRNANKKIVVCMKGEEGGFMTKKKVRNAETPRNSVSHSGIGFLEKEQKKAFSLLKTLEYAAINKRNGLSSLFFYEMGNVNHSQLCAVIGLNIVQDVLNINKKKKKNHTPAFSRNLLVYVANIVPTQYE</sequence>
<organism evidence="1 2">
    <name type="scientific">Caerostris extrusa</name>
    <name type="common">Bark spider</name>
    <name type="synonym">Caerostris bankana</name>
    <dbReference type="NCBI Taxonomy" id="172846"/>
    <lineage>
        <taxon>Eukaryota</taxon>
        <taxon>Metazoa</taxon>
        <taxon>Ecdysozoa</taxon>
        <taxon>Arthropoda</taxon>
        <taxon>Chelicerata</taxon>
        <taxon>Arachnida</taxon>
        <taxon>Araneae</taxon>
        <taxon>Araneomorphae</taxon>
        <taxon>Entelegynae</taxon>
        <taxon>Araneoidea</taxon>
        <taxon>Araneidae</taxon>
        <taxon>Caerostris</taxon>
    </lineage>
</organism>
<dbReference type="EMBL" id="BPLR01004986">
    <property type="protein sequence ID" value="GIX98935.1"/>
    <property type="molecule type" value="Genomic_DNA"/>
</dbReference>
<evidence type="ECO:0000313" key="2">
    <source>
        <dbReference type="Proteomes" id="UP001054945"/>
    </source>
</evidence>